<comment type="caution">
    <text evidence="3">The sequence shown here is derived from an EMBL/GenBank/DDBJ whole genome shotgun (WGS) entry which is preliminary data.</text>
</comment>
<protein>
    <recommendedName>
        <fullName evidence="2">Transglutaminase-like domain-containing protein</fullName>
    </recommendedName>
</protein>
<keyword evidence="1" id="KW-1133">Transmembrane helix</keyword>
<keyword evidence="1" id="KW-0812">Transmembrane</keyword>
<dbReference type="Proteomes" id="UP000194841">
    <property type="component" value="Unassembled WGS sequence"/>
</dbReference>
<feature type="transmembrane region" description="Helical" evidence="1">
    <location>
        <begin position="153"/>
        <end position="174"/>
    </location>
</feature>
<dbReference type="AlphaFoldDB" id="A0A244CMK0"/>
<dbReference type="Gene3D" id="3.10.620.30">
    <property type="match status" value="1"/>
</dbReference>
<dbReference type="PANTHER" id="PTHR42736">
    <property type="entry name" value="PROTEIN-GLUTAMINE GAMMA-GLUTAMYLTRANSFERASE"/>
    <property type="match status" value="1"/>
</dbReference>
<feature type="domain" description="Transglutaminase-like" evidence="2">
    <location>
        <begin position="391"/>
        <end position="461"/>
    </location>
</feature>
<organism evidence="3 4">
    <name type="scientific">Pseudoalteromonas ulvae</name>
    <dbReference type="NCBI Taxonomy" id="107327"/>
    <lineage>
        <taxon>Bacteria</taxon>
        <taxon>Pseudomonadati</taxon>
        <taxon>Pseudomonadota</taxon>
        <taxon>Gammaproteobacteria</taxon>
        <taxon>Alteromonadales</taxon>
        <taxon>Pseudoalteromonadaceae</taxon>
        <taxon>Pseudoalteromonas</taxon>
    </lineage>
</organism>
<dbReference type="InterPro" id="IPR052901">
    <property type="entry name" value="Bact_TGase-like"/>
</dbReference>
<accession>A0A244CMK0</accession>
<dbReference type="OrthoDB" id="9804872at2"/>
<dbReference type="InterPro" id="IPR021878">
    <property type="entry name" value="TgpA_N"/>
</dbReference>
<feature type="transmembrane region" description="Helical" evidence="1">
    <location>
        <begin position="123"/>
        <end position="141"/>
    </location>
</feature>
<evidence type="ECO:0000259" key="2">
    <source>
        <dbReference type="SMART" id="SM00460"/>
    </source>
</evidence>
<feature type="transmembrane region" description="Helical" evidence="1">
    <location>
        <begin position="539"/>
        <end position="562"/>
    </location>
</feature>
<sequence length="655" mass="72969">MKFNTAVLQSIIVFIISLILANYLSSMLIALILLITLWGFASALEQIPRPNTTVGNLLAVATSFVLFVDVGLSDTVNLFVSMLLVSVALKQLIATSNKHLKIIALVHTFVIASVFLYQQNLMFSLVSLVLITLELTALNMLGQTKNIHLVKSLKLAAVSVISCLPITLLCFLLIPKLPSFWALPGPSTASTGLNETVNPFDIAKLSQSSDLVFRATFNDSPPTTPMYWRAMIHEQYSDRGWTLMEHTASKQIPTTPAEAQALGYEIIAEKSSLPWLYALDYGHSSTSGIINRYDGILARTSNLSQTIKYQAQSSPLFDSVPSLNTWSQTINLSINRLDNNQSQLLAKQLKRQARTDAHFFQMLMDYFASQGFVYTLSPPALRGLNTIDQFMVDSKQGFCGHYASSAAFIFRSAGIPARVVSGYLGGEKVAGGYFNIYQYDAHAWTEVWLAGKGWTIFDATAVVAPDRLLGSLSESDSQRDAFMNNLELSWLSLQHYPMINWLRTNIDQLDFMWTTWVLGYDNSTQASFLQDTLGDISPFTIAITVLGTIGLVFLSYFGLVYWQNRPVYLTPLAKEYQQLQQWAFANATPIEANDLTLKGTTPLKILSLVSEQHPTKGQYIKEFAAIYSSVRYQDKTLSKSQLHHVTKLIKTITKK</sequence>
<dbReference type="InterPro" id="IPR038765">
    <property type="entry name" value="Papain-like_cys_pep_sf"/>
</dbReference>
<name>A0A244CMK0_PSEDV</name>
<dbReference type="Pfam" id="PF01841">
    <property type="entry name" value="Transglut_core"/>
    <property type="match status" value="1"/>
</dbReference>
<feature type="transmembrane region" description="Helical" evidence="1">
    <location>
        <begin position="12"/>
        <end position="38"/>
    </location>
</feature>
<feature type="transmembrane region" description="Helical" evidence="1">
    <location>
        <begin position="58"/>
        <end position="88"/>
    </location>
</feature>
<dbReference type="RefSeq" id="WP_086745032.1">
    <property type="nucleotide sequence ID" value="NZ_MWPV01000005.1"/>
</dbReference>
<reference evidence="3 4" key="1">
    <citation type="submission" date="2017-02" db="EMBL/GenBank/DDBJ databases">
        <title>Pseudoalteromonas ulvae TC14 Genome.</title>
        <authorList>
            <person name="Molmeret M."/>
        </authorList>
    </citation>
    <scope>NUCLEOTIDE SEQUENCE [LARGE SCALE GENOMIC DNA]</scope>
    <source>
        <strain evidence="3">TC14</strain>
    </source>
</reference>
<dbReference type="SMART" id="SM00460">
    <property type="entry name" value="TGc"/>
    <property type="match status" value="1"/>
</dbReference>
<dbReference type="EMBL" id="MWPV01000005">
    <property type="protein sequence ID" value="OUL56778.1"/>
    <property type="molecule type" value="Genomic_DNA"/>
</dbReference>
<dbReference type="Pfam" id="PF11992">
    <property type="entry name" value="TgpA_N"/>
    <property type="match status" value="1"/>
</dbReference>
<evidence type="ECO:0000313" key="4">
    <source>
        <dbReference type="Proteomes" id="UP000194841"/>
    </source>
</evidence>
<dbReference type="InterPro" id="IPR002931">
    <property type="entry name" value="Transglutaminase-like"/>
</dbReference>
<dbReference type="PANTHER" id="PTHR42736:SF1">
    <property type="entry name" value="PROTEIN-GLUTAMINE GAMMA-GLUTAMYLTRANSFERASE"/>
    <property type="match status" value="1"/>
</dbReference>
<evidence type="ECO:0000256" key="1">
    <source>
        <dbReference type="SAM" id="Phobius"/>
    </source>
</evidence>
<gene>
    <name evidence="3" type="ORF">B1199_15510</name>
</gene>
<keyword evidence="1" id="KW-0472">Membrane</keyword>
<dbReference type="SUPFAM" id="SSF54001">
    <property type="entry name" value="Cysteine proteinases"/>
    <property type="match status" value="1"/>
</dbReference>
<keyword evidence="4" id="KW-1185">Reference proteome</keyword>
<feature type="transmembrane region" description="Helical" evidence="1">
    <location>
        <begin position="100"/>
        <end position="117"/>
    </location>
</feature>
<proteinExistence type="predicted"/>
<evidence type="ECO:0000313" key="3">
    <source>
        <dbReference type="EMBL" id="OUL56778.1"/>
    </source>
</evidence>